<feature type="compositionally biased region" description="Low complexity" evidence="1">
    <location>
        <begin position="276"/>
        <end position="290"/>
    </location>
</feature>
<dbReference type="Ensembl" id="ENSCSAVT00000014471.1">
    <property type="protein sequence ID" value="ENSCSAVP00000014306.1"/>
    <property type="gene ID" value="ENSCSAVG00000008376.1"/>
</dbReference>
<feature type="compositionally biased region" description="Basic and acidic residues" evidence="1">
    <location>
        <begin position="189"/>
        <end position="209"/>
    </location>
</feature>
<name>H2Z9P1_CIOSA</name>
<organism evidence="2 3">
    <name type="scientific">Ciona savignyi</name>
    <name type="common">Pacific transparent sea squirt</name>
    <dbReference type="NCBI Taxonomy" id="51511"/>
    <lineage>
        <taxon>Eukaryota</taxon>
        <taxon>Metazoa</taxon>
        <taxon>Chordata</taxon>
        <taxon>Tunicata</taxon>
        <taxon>Ascidiacea</taxon>
        <taxon>Phlebobranchia</taxon>
        <taxon>Cionidae</taxon>
        <taxon>Ciona</taxon>
    </lineage>
</organism>
<reference evidence="2" key="3">
    <citation type="submission" date="2025-09" db="UniProtKB">
        <authorList>
            <consortium name="Ensembl"/>
        </authorList>
    </citation>
    <scope>IDENTIFICATION</scope>
</reference>
<feature type="region of interest" description="Disordered" evidence="1">
    <location>
        <begin position="171"/>
        <end position="209"/>
    </location>
</feature>
<feature type="region of interest" description="Disordered" evidence="1">
    <location>
        <begin position="273"/>
        <end position="351"/>
    </location>
</feature>
<reference evidence="3" key="1">
    <citation type="submission" date="2003-08" db="EMBL/GenBank/DDBJ databases">
        <authorList>
            <person name="Birren B."/>
            <person name="Nusbaum C."/>
            <person name="Abebe A."/>
            <person name="Abouelleil A."/>
            <person name="Adekoya E."/>
            <person name="Ait-zahra M."/>
            <person name="Allen N."/>
            <person name="Allen T."/>
            <person name="An P."/>
            <person name="Anderson M."/>
            <person name="Anderson S."/>
            <person name="Arachchi H."/>
            <person name="Armbruster J."/>
            <person name="Bachantsang P."/>
            <person name="Baldwin J."/>
            <person name="Barry A."/>
            <person name="Bayul T."/>
            <person name="Blitshsteyn B."/>
            <person name="Bloom T."/>
            <person name="Blye J."/>
            <person name="Boguslavskiy L."/>
            <person name="Borowsky M."/>
            <person name="Boukhgalter B."/>
            <person name="Brunache A."/>
            <person name="Butler J."/>
            <person name="Calixte N."/>
            <person name="Calvo S."/>
            <person name="Camarata J."/>
            <person name="Campo K."/>
            <person name="Chang J."/>
            <person name="Cheshatsang Y."/>
            <person name="Citroen M."/>
            <person name="Collymore A."/>
            <person name="Considine T."/>
            <person name="Cook A."/>
            <person name="Cooke P."/>
            <person name="Corum B."/>
            <person name="Cuomo C."/>
            <person name="David R."/>
            <person name="Dawoe T."/>
            <person name="Degray S."/>
            <person name="Dodge S."/>
            <person name="Dooley K."/>
            <person name="Dorje P."/>
            <person name="Dorjee K."/>
            <person name="Dorris L."/>
            <person name="Duffey N."/>
            <person name="Dupes A."/>
            <person name="Elkins T."/>
            <person name="Engels R."/>
            <person name="Erickson J."/>
            <person name="Farina A."/>
            <person name="Faro S."/>
            <person name="Ferreira P."/>
            <person name="Fischer H."/>
            <person name="Fitzgerald M."/>
            <person name="Foley K."/>
            <person name="Gage D."/>
            <person name="Galagan J."/>
            <person name="Gearin G."/>
            <person name="Gnerre S."/>
            <person name="Gnirke A."/>
            <person name="Goyette A."/>
            <person name="Graham J."/>
            <person name="Grandbois E."/>
            <person name="Gyaltsen K."/>
            <person name="Hafez N."/>
            <person name="Hagopian D."/>
            <person name="Hagos B."/>
            <person name="Hall J."/>
            <person name="Hatcher B."/>
            <person name="Heller A."/>
            <person name="Higgins H."/>
            <person name="Honan T."/>
            <person name="Horn A."/>
            <person name="Houde N."/>
            <person name="Hughes L."/>
            <person name="Hulme W."/>
            <person name="Husby E."/>
            <person name="Iliev I."/>
            <person name="Jaffe D."/>
            <person name="Jones C."/>
            <person name="Kamal M."/>
            <person name="Kamat A."/>
            <person name="Kamvysselis M."/>
            <person name="Karlsson E."/>
            <person name="Kells C."/>
            <person name="Kieu A."/>
            <person name="Kisner P."/>
            <person name="Kodira C."/>
            <person name="Kulbokas E."/>
            <person name="Labutti K."/>
            <person name="Lama D."/>
            <person name="Landers T."/>
            <person name="Leger J."/>
            <person name="Levine S."/>
            <person name="Lewis D."/>
            <person name="Lewis T."/>
            <person name="Lindblad-toh K."/>
            <person name="Liu X."/>
            <person name="Lokyitsang T."/>
            <person name="Lokyitsang Y."/>
            <person name="Lucien O."/>
            <person name="Lui A."/>
            <person name="Ma L.J."/>
            <person name="Mabbitt R."/>
            <person name="Macdonald J."/>
            <person name="Maclean C."/>
            <person name="Major J."/>
            <person name="Manning J."/>
            <person name="Marabella R."/>
            <person name="Maru K."/>
            <person name="Matthews C."/>
            <person name="Mauceli E."/>
            <person name="Mccarthy M."/>
            <person name="Mcdonough S."/>
            <person name="Mcghee T."/>
            <person name="Meldrim J."/>
            <person name="Meneus L."/>
            <person name="Mesirov J."/>
            <person name="Mihalev A."/>
            <person name="Mihova T."/>
            <person name="Mikkelsen T."/>
            <person name="Mlenga V."/>
            <person name="Moru K."/>
            <person name="Mozes J."/>
            <person name="Mulrain L."/>
            <person name="Munson G."/>
            <person name="Naylor J."/>
            <person name="Newes C."/>
            <person name="Nguyen C."/>
            <person name="Nguyen N."/>
            <person name="Nguyen T."/>
            <person name="Nicol R."/>
            <person name="Nielsen C."/>
            <person name="Nizzari M."/>
            <person name="Norbu C."/>
            <person name="Norbu N."/>
            <person name="O'donnell P."/>
            <person name="Okoawo O."/>
            <person name="O'leary S."/>
            <person name="Omotosho B."/>
            <person name="O'neill K."/>
            <person name="Osman S."/>
            <person name="Parker S."/>
            <person name="Perrin D."/>
            <person name="Phunkhang P."/>
            <person name="Piqani B."/>
            <person name="Purcell S."/>
            <person name="Rachupka T."/>
            <person name="Ramasamy U."/>
            <person name="Rameau R."/>
            <person name="Ray V."/>
            <person name="Raymond C."/>
            <person name="Retta R."/>
            <person name="Richardson S."/>
            <person name="Rise C."/>
            <person name="Rodriguez J."/>
            <person name="Rogers J."/>
            <person name="Rogov P."/>
            <person name="Rutman M."/>
            <person name="Schupbach R."/>
            <person name="Seaman C."/>
            <person name="Settipalli S."/>
            <person name="Sharpe T."/>
            <person name="Sheridan J."/>
            <person name="Sherpa N."/>
            <person name="Shi J."/>
            <person name="Smirnov S."/>
            <person name="Smith C."/>
            <person name="Sougnez C."/>
            <person name="Spencer B."/>
            <person name="Stalker J."/>
            <person name="Stange-thomann N."/>
            <person name="Stavropoulos S."/>
            <person name="Stetson K."/>
            <person name="Stone C."/>
            <person name="Stone S."/>
            <person name="Stubbs M."/>
            <person name="Talamas J."/>
            <person name="Tchuinga P."/>
            <person name="Tenzing P."/>
            <person name="Tesfaye S."/>
            <person name="Theodore J."/>
            <person name="Thoulutsang Y."/>
            <person name="Topham K."/>
            <person name="Towey S."/>
            <person name="Tsamla T."/>
            <person name="Tsomo N."/>
            <person name="Vallee D."/>
            <person name="Vassiliev H."/>
            <person name="Venkataraman V."/>
            <person name="Vinson J."/>
            <person name="Vo A."/>
            <person name="Wade C."/>
            <person name="Wang S."/>
            <person name="Wangchuk T."/>
            <person name="Wangdi T."/>
            <person name="Whittaker C."/>
            <person name="Wilkinson J."/>
            <person name="Wu Y."/>
            <person name="Wyman D."/>
            <person name="Yadav S."/>
            <person name="Yang S."/>
            <person name="Yang X."/>
            <person name="Yeager S."/>
            <person name="Yee E."/>
            <person name="Young G."/>
            <person name="Zainoun J."/>
            <person name="Zembeck L."/>
            <person name="Zimmer A."/>
            <person name="Zody M."/>
            <person name="Lander E."/>
        </authorList>
    </citation>
    <scope>NUCLEOTIDE SEQUENCE [LARGE SCALE GENOMIC DNA]</scope>
</reference>
<feature type="compositionally biased region" description="Polar residues" evidence="1">
    <location>
        <begin position="332"/>
        <end position="351"/>
    </location>
</feature>
<evidence type="ECO:0000313" key="2">
    <source>
        <dbReference type="Ensembl" id="ENSCSAVP00000014306.1"/>
    </source>
</evidence>
<dbReference type="Proteomes" id="UP000007875">
    <property type="component" value="Unassembled WGS sequence"/>
</dbReference>
<dbReference type="AlphaFoldDB" id="H2Z9P1"/>
<reference evidence="2" key="2">
    <citation type="submission" date="2025-08" db="UniProtKB">
        <authorList>
            <consortium name="Ensembl"/>
        </authorList>
    </citation>
    <scope>IDENTIFICATION</scope>
</reference>
<dbReference type="HOGENOM" id="CLU_875863_0_0_1"/>
<dbReference type="InParanoid" id="H2Z9P1"/>
<sequence>MGGKLSSEVKEVLGKIKGEKHRAWIGVNEIHTSEFHEQDVIVIESVEADLSKKEILTHEVGDMVVIDTLELTMNDNVIDHNVTTADDIEAKSLQHKHILNDMNTLSSDTTNTTNSTSENEYFTTYDVAQDDDVGSLMYHTAYMDDESDDDVLASKPSETWEGGFIVGEVLDTPASPEIGENSSGLNGDSPDHELASMQRDSPESPHLDRKYRKMSQELHETPIKYSSSVFKEGEIMIDYPPTSSTPSHFSSSSGSVIRYDFQPEIPPRLFATALGRSPSSRSSSARSSVSVKTPKPSDYVTSDVILNTSPSSSRSSRRSSLDHHESVEVVIPSTSSNTHVKCDVTRSTSLG</sequence>
<keyword evidence="3" id="KW-1185">Reference proteome</keyword>
<protein>
    <submittedName>
        <fullName evidence="2">Uncharacterized protein</fullName>
    </submittedName>
</protein>
<accession>H2Z9P1</accession>
<evidence type="ECO:0000256" key="1">
    <source>
        <dbReference type="SAM" id="MobiDB-lite"/>
    </source>
</evidence>
<proteinExistence type="predicted"/>
<dbReference type="OMA" id="HTAYMDD"/>
<dbReference type="GeneTree" id="ENSGT00530000067102"/>
<evidence type="ECO:0000313" key="3">
    <source>
        <dbReference type="Proteomes" id="UP000007875"/>
    </source>
</evidence>